<name>A0A6A7Y241_9HYPH</name>
<evidence type="ECO:0000313" key="2">
    <source>
        <dbReference type="Proteomes" id="UP000332515"/>
    </source>
</evidence>
<comment type="caution">
    <text evidence="1">The sequence shown here is derived from an EMBL/GenBank/DDBJ whole genome shotgun (WGS) entry which is preliminary data.</text>
</comment>
<keyword evidence="2" id="KW-1185">Reference proteome</keyword>
<dbReference type="AlphaFoldDB" id="A0A6A7Y241"/>
<dbReference type="PIRSF" id="PIRSF032131">
    <property type="entry name" value="UCP032131"/>
    <property type="match status" value="1"/>
</dbReference>
<organism evidence="1 2">
    <name type="scientific">Segnochrobactrum spirostomi</name>
    <dbReference type="NCBI Taxonomy" id="2608987"/>
    <lineage>
        <taxon>Bacteria</taxon>
        <taxon>Pseudomonadati</taxon>
        <taxon>Pseudomonadota</taxon>
        <taxon>Alphaproteobacteria</taxon>
        <taxon>Hyphomicrobiales</taxon>
        <taxon>Segnochrobactraceae</taxon>
        <taxon>Segnochrobactrum</taxon>
    </lineage>
</organism>
<dbReference type="EMBL" id="VWNA01000001">
    <property type="protein sequence ID" value="MQT12181.1"/>
    <property type="molecule type" value="Genomic_DNA"/>
</dbReference>
<dbReference type="InterPro" id="IPR009562">
    <property type="entry name" value="DUF1178"/>
</dbReference>
<accession>A0A6A7Y241</accession>
<reference evidence="1 2" key="1">
    <citation type="submission" date="2019-09" db="EMBL/GenBank/DDBJ databases">
        <title>Segnochrobactrum spirostomi gen. nov., sp. nov., isolated from the ciliate Spirostomum cf. yagiui and description of a novel family, Segnochrobactraceae fam. nov. within the order Rhizobiales of the class Alphaproteobacteria.</title>
        <authorList>
            <person name="Akter S."/>
            <person name="Shazib S.U.A."/>
            <person name="Shin M.K."/>
        </authorList>
    </citation>
    <scope>NUCLEOTIDE SEQUENCE [LARGE SCALE GENOMIC DNA]</scope>
    <source>
        <strain evidence="1 2">Sp-1</strain>
    </source>
</reference>
<gene>
    <name evidence="1" type="ORF">F0357_05785</name>
</gene>
<evidence type="ECO:0000313" key="1">
    <source>
        <dbReference type="EMBL" id="MQT12181.1"/>
    </source>
</evidence>
<proteinExistence type="predicted"/>
<sequence length="159" mass="17177">MIHYSLVCADEHAFEGWFRSSSDFDDQVAKGLVPCPVCGSTHVRRALMAPAIASGRRETREVPVPAVPETSAPVPVAAAPILSDPRAVALVEAMRELRKAVEANADYVGKSFPEEARKIHYGETEARGIYGEASAEDVKALLEEGVEIAPLPLLPEDRN</sequence>
<dbReference type="Proteomes" id="UP000332515">
    <property type="component" value="Unassembled WGS sequence"/>
</dbReference>
<dbReference type="Pfam" id="PF06676">
    <property type="entry name" value="DUF1178"/>
    <property type="match status" value="1"/>
</dbReference>
<dbReference type="RefSeq" id="WP_312861467.1">
    <property type="nucleotide sequence ID" value="NZ_VWNA01000001.1"/>
</dbReference>
<protein>
    <submittedName>
        <fullName evidence="1">DUF1178 family protein</fullName>
    </submittedName>
</protein>